<keyword evidence="1" id="KW-0732">Signal</keyword>
<feature type="signal peptide" evidence="1">
    <location>
        <begin position="1"/>
        <end position="20"/>
    </location>
</feature>
<protein>
    <recommendedName>
        <fullName evidence="4">Secreted protein</fullName>
    </recommendedName>
</protein>
<reference evidence="2 3" key="1">
    <citation type="submission" date="2024-07" db="EMBL/GenBank/DDBJ databases">
        <authorList>
            <person name="Lee S."/>
            <person name="Kang M."/>
        </authorList>
    </citation>
    <scope>NUCLEOTIDE SEQUENCE [LARGE SCALE GENOMIC DNA]</scope>
    <source>
        <strain evidence="2 3">DS6</strain>
    </source>
</reference>
<comment type="caution">
    <text evidence="2">The sequence shown here is derived from an EMBL/GenBank/DDBJ whole genome shotgun (WGS) entry which is preliminary data.</text>
</comment>
<dbReference type="EMBL" id="JBFPJR010000027">
    <property type="protein sequence ID" value="MEX0428844.1"/>
    <property type="molecule type" value="Genomic_DNA"/>
</dbReference>
<evidence type="ECO:0000313" key="2">
    <source>
        <dbReference type="EMBL" id="MEX0428844.1"/>
    </source>
</evidence>
<accession>A0ABV3T0W5</accession>
<gene>
    <name evidence="2" type="ORF">AB3X52_14550</name>
</gene>
<sequence>MKIHTLGAAVGVLAASSVVALGPTAAFSPANARPACENPFIKTSLVSETWRATNARSDWGTGGMRVTVSKGKKATNSVRVITTNTHNFKISAEYGPIKAEYNYTHTKTNDVTNTTTTEVKTAYSAKVPKKHQARMMRWAIQKNIKATKYRWVVKNNRCVTQQVYSVKIGAPAADGTFIWDMQDRKTGRPGCKIKGYKSYGSCANVTN</sequence>
<evidence type="ECO:0000256" key="1">
    <source>
        <dbReference type="SAM" id="SignalP"/>
    </source>
</evidence>
<dbReference type="Proteomes" id="UP001556631">
    <property type="component" value="Unassembled WGS sequence"/>
</dbReference>
<dbReference type="RefSeq" id="WP_367994814.1">
    <property type="nucleotide sequence ID" value="NZ_JBFPJR010000027.1"/>
</dbReference>
<evidence type="ECO:0008006" key="4">
    <source>
        <dbReference type="Google" id="ProtNLM"/>
    </source>
</evidence>
<dbReference type="SUPFAM" id="SSF56973">
    <property type="entry name" value="Aerolisin/ETX pore-forming domain"/>
    <property type="match status" value="1"/>
</dbReference>
<keyword evidence="3" id="KW-1185">Reference proteome</keyword>
<evidence type="ECO:0000313" key="3">
    <source>
        <dbReference type="Proteomes" id="UP001556631"/>
    </source>
</evidence>
<feature type="chain" id="PRO_5046789873" description="Secreted protein" evidence="1">
    <location>
        <begin position="21"/>
        <end position="207"/>
    </location>
</feature>
<proteinExistence type="predicted"/>
<organism evidence="2 3">
    <name type="scientific">Nocardioides eburneus</name>
    <dbReference type="NCBI Taxonomy" id="3231482"/>
    <lineage>
        <taxon>Bacteria</taxon>
        <taxon>Bacillati</taxon>
        <taxon>Actinomycetota</taxon>
        <taxon>Actinomycetes</taxon>
        <taxon>Propionibacteriales</taxon>
        <taxon>Nocardioidaceae</taxon>
        <taxon>Nocardioides</taxon>
    </lineage>
</organism>
<name>A0ABV3T0W5_9ACTN</name>